<dbReference type="KEGG" id="tbg:TbgDal_VIII3220"/>
<accession>C9ZVD6</accession>
<dbReference type="AlphaFoldDB" id="C9ZVD6"/>
<organism evidence="1 2">
    <name type="scientific">Trypanosoma brucei gambiense (strain MHOM/CI/86/DAL972)</name>
    <dbReference type="NCBI Taxonomy" id="679716"/>
    <lineage>
        <taxon>Eukaryota</taxon>
        <taxon>Discoba</taxon>
        <taxon>Euglenozoa</taxon>
        <taxon>Kinetoplastea</taxon>
        <taxon>Metakinetoplastina</taxon>
        <taxon>Trypanosomatida</taxon>
        <taxon>Trypanosomatidae</taxon>
        <taxon>Trypanosoma</taxon>
    </lineage>
</organism>
<protein>
    <submittedName>
        <fullName evidence="1">Uncharacterized protein</fullName>
    </submittedName>
</protein>
<proteinExistence type="predicted"/>
<sequence length="119" mass="13616">MNVYTIAMRRCTGTYAHGGEVSYWLAKPPFSLLFFGGRDGAVEFCIYFYRPHSFTIGIFFNISISFYPASAPTTECVKNKMLGCHILYVYTRRPFFIWTPPPFLKGHSMMVSSAVIIIF</sequence>
<gene>
    <name evidence="1" type="ORF">TbgDal_VIII3220</name>
</gene>
<evidence type="ECO:0000313" key="1">
    <source>
        <dbReference type="EMBL" id="CBH13374.1"/>
    </source>
</evidence>
<evidence type="ECO:0000313" key="2">
    <source>
        <dbReference type="Proteomes" id="UP000002316"/>
    </source>
</evidence>
<reference evidence="2" key="1">
    <citation type="journal article" date="2010" name="PLoS Negl. Trop. Dis.">
        <title>The genome sequence of Trypanosoma brucei gambiense, causative agent of chronic human african trypanosomiasis.</title>
        <authorList>
            <person name="Jackson A.P."/>
            <person name="Sanders M."/>
            <person name="Berry A."/>
            <person name="McQuillan J."/>
            <person name="Aslett M.A."/>
            <person name="Quail M.A."/>
            <person name="Chukualim B."/>
            <person name="Capewell P."/>
            <person name="MacLeod A."/>
            <person name="Melville S.E."/>
            <person name="Gibson W."/>
            <person name="Barry J.D."/>
            <person name="Berriman M."/>
            <person name="Hertz-Fowler C."/>
        </authorList>
    </citation>
    <scope>NUCLEOTIDE SEQUENCE [LARGE SCALE GENOMIC DNA]</scope>
    <source>
        <strain evidence="2">MHOM/CI/86/DAL972</strain>
    </source>
</reference>
<name>C9ZVD6_TRYB9</name>
<dbReference type="RefSeq" id="XP_011775651.1">
    <property type="nucleotide sequence ID" value="XM_011777349.1"/>
</dbReference>
<dbReference type="EMBL" id="FN554971">
    <property type="protein sequence ID" value="CBH13374.1"/>
    <property type="molecule type" value="Genomic_DNA"/>
</dbReference>
<dbReference type="GeneID" id="23863505"/>
<dbReference type="Proteomes" id="UP000002316">
    <property type="component" value="Chromosome 8"/>
</dbReference>